<dbReference type="InterPro" id="IPR027417">
    <property type="entry name" value="P-loop_NTPase"/>
</dbReference>
<dbReference type="InterPro" id="IPR025943">
    <property type="entry name" value="Sigma_54_int_dom_ATP-bd_2"/>
</dbReference>
<keyword evidence="1" id="KW-0547">Nucleotide-binding</keyword>
<proteinExistence type="predicted"/>
<dbReference type="SUPFAM" id="SSF52172">
    <property type="entry name" value="CheY-like"/>
    <property type="match status" value="1"/>
</dbReference>
<dbReference type="SUPFAM" id="SSF46689">
    <property type="entry name" value="Homeodomain-like"/>
    <property type="match status" value="1"/>
</dbReference>
<organism evidence="9 10">
    <name type="scientific">Sulfuritortus calidifontis</name>
    <dbReference type="NCBI Taxonomy" id="1914471"/>
    <lineage>
        <taxon>Bacteria</taxon>
        <taxon>Pseudomonadati</taxon>
        <taxon>Pseudomonadota</taxon>
        <taxon>Betaproteobacteria</taxon>
        <taxon>Nitrosomonadales</taxon>
        <taxon>Thiobacillaceae</taxon>
        <taxon>Sulfuritortus</taxon>
    </lineage>
</organism>
<dbReference type="PROSITE" id="PS00676">
    <property type="entry name" value="SIGMA54_INTERACT_2"/>
    <property type="match status" value="1"/>
</dbReference>
<feature type="domain" description="Sigma-54 factor interaction" evidence="7">
    <location>
        <begin position="135"/>
        <end position="363"/>
    </location>
</feature>
<dbReference type="Gene3D" id="1.10.8.60">
    <property type="match status" value="1"/>
</dbReference>
<feature type="modified residue" description="4-aspartylphosphate" evidence="6">
    <location>
        <position position="56"/>
    </location>
</feature>
<dbReference type="PROSITE" id="PS50110">
    <property type="entry name" value="RESPONSE_REGULATORY"/>
    <property type="match status" value="1"/>
</dbReference>
<dbReference type="InterPro" id="IPR025944">
    <property type="entry name" value="Sigma_54_int_dom_CS"/>
</dbReference>
<evidence type="ECO:0000259" key="7">
    <source>
        <dbReference type="PROSITE" id="PS50045"/>
    </source>
</evidence>
<dbReference type="SUPFAM" id="SSF52540">
    <property type="entry name" value="P-loop containing nucleoside triphosphate hydrolases"/>
    <property type="match status" value="1"/>
</dbReference>
<evidence type="ECO:0000256" key="4">
    <source>
        <dbReference type="ARBA" id="ARBA00023125"/>
    </source>
</evidence>
<dbReference type="InterPro" id="IPR001789">
    <property type="entry name" value="Sig_transdc_resp-reg_receiver"/>
</dbReference>
<dbReference type="Pfam" id="PF00158">
    <property type="entry name" value="Sigma54_activat"/>
    <property type="match status" value="1"/>
</dbReference>
<evidence type="ECO:0000259" key="8">
    <source>
        <dbReference type="PROSITE" id="PS50110"/>
    </source>
</evidence>
<evidence type="ECO:0000256" key="1">
    <source>
        <dbReference type="ARBA" id="ARBA00022741"/>
    </source>
</evidence>
<evidence type="ECO:0000256" key="5">
    <source>
        <dbReference type="ARBA" id="ARBA00023163"/>
    </source>
</evidence>
<dbReference type="InterPro" id="IPR002078">
    <property type="entry name" value="Sigma_54_int"/>
</dbReference>
<dbReference type="FunFam" id="3.40.50.300:FF:000006">
    <property type="entry name" value="DNA-binding transcriptional regulator NtrC"/>
    <property type="match status" value="1"/>
</dbReference>
<dbReference type="Pfam" id="PF00072">
    <property type="entry name" value="Response_reg"/>
    <property type="match status" value="1"/>
</dbReference>
<dbReference type="SMART" id="SM00448">
    <property type="entry name" value="REC"/>
    <property type="match status" value="1"/>
</dbReference>
<dbReference type="Gene3D" id="3.40.50.300">
    <property type="entry name" value="P-loop containing nucleotide triphosphate hydrolases"/>
    <property type="match status" value="1"/>
</dbReference>
<dbReference type="InterPro" id="IPR009057">
    <property type="entry name" value="Homeodomain-like_sf"/>
</dbReference>
<dbReference type="OrthoDB" id="9761705at2"/>
<evidence type="ECO:0000256" key="2">
    <source>
        <dbReference type="ARBA" id="ARBA00022840"/>
    </source>
</evidence>
<dbReference type="GO" id="GO:0043565">
    <property type="term" value="F:sequence-specific DNA binding"/>
    <property type="evidence" value="ECO:0007669"/>
    <property type="project" value="InterPro"/>
</dbReference>
<accession>A0A4R3JXA6</accession>
<dbReference type="Pfam" id="PF25601">
    <property type="entry name" value="AAA_lid_14"/>
    <property type="match status" value="1"/>
</dbReference>
<comment type="caution">
    <text evidence="9">The sequence shown here is derived from an EMBL/GenBank/DDBJ whole genome shotgun (WGS) entry which is preliminary data.</text>
</comment>
<dbReference type="AlphaFoldDB" id="A0A4R3JXA6"/>
<dbReference type="Gene3D" id="3.40.50.2300">
    <property type="match status" value="1"/>
</dbReference>
<protein>
    <submittedName>
        <fullName evidence="9">Two component Fis family sigma54 specific transcriptional regulator</fullName>
    </submittedName>
</protein>
<evidence type="ECO:0000256" key="6">
    <source>
        <dbReference type="PROSITE-ProRule" id="PRU00169"/>
    </source>
</evidence>
<name>A0A4R3JXA6_9PROT</name>
<dbReference type="SMART" id="SM00382">
    <property type="entry name" value="AAA"/>
    <property type="match status" value="1"/>
</dbReference>
<sequence length="449" mass="49781">MNTPQCRLCLIEDDEVMGGALTLRFELEGYAFDWFKTAREALAALKKRRYGAVISDIRLPDLSGEALYTRLLDEGGALPPFIFVTGFGAVDQAVRLIKLGAADYLLKPFEPDALLAKVRLLTACTAPGQQMAADGLGVSPAMRALEEMLPRIAGSQASVLITGESGVGKERLARKLHRLAGEDRPFVAVNCGALTESLLEAELFGFEKGAFTGAVKAKRGLFEQAHGGTLFLDEIGETSPAMQVKLLRAIQEREIVRVGGETATAVDIRLIAATNQDLRALTEQGQFREDLYYRLNVIQLKVPPLRERREDILWLAGRLLDAQAEEQGSRRKLLSPAAEQALTEYPWPGNVRELKHTIERACILTDGPMLTPEDLFEETIRPICSPKVPECRLSDYLAECERTYISRALESRSWQIQETAGLLGISRKNLWEKMKRLGIRRGDEAEEAD</sequence>
<dbReference type="GO" id="GO:0000160">
    <property type="term" value="P:phosphorelay signal transduction system"/>
    <property type="evidence" value="ECO:0007669"/>
    <property type="project" value="InterPro"/>
</dbReference>
<evidence type="ECO:0000313" key="10">
    <source>
        <dbReference type="Proteomes" id="UP000295135"/>
    </source>
</evidence>
<dbReference type="Gene3D" id="1.10.10.60">
    <property type="entry name" value="Homeodomain-like"/>
    <property type="match status" value="1"/>
</dbReference>
<evidence type="ECO:0000313" key="9">
    <source>
        <dbReference type="EMBL" id="TCS71760.1"/>
    </source>
</evidence>
<dbReference type="PROSITE" id="PS00688">
    <property type="entry name" value="SIGMA54_INTERACT_3"/>
    <property type="match status" value="1"/>
</dbReference>
<dbReference type="PRINTS" id="PR01590">
    <property type="entry name" value="HTHFIS"/>
</dbReference>
<dbReference type="CDD" id="cd00009">
    <property type="entry name" value="AAA"/>
    <property type="match status" value="1"/>
</dbReference>
<dbReference type="InterPro" id="IPR011006">
    <property type="entry name" value="CheY-like_superfamily"/>
</dbReference>
<dbReference type="Proteomes" id="UP000295135">
    <property type="component" value="Unassembled WGS sequence"/>
</dbReference>
<dbReference type="InterPro" id="IPR002197">
    <property type="entry name" value="HTH_Fis"/>
</dbReference>
<keyword evidence="4" id="KW-0238">DNA-binding</keyword>
<dbReference type="InterPro" id="IPR003593">
    <property type="entry name" value="AAA+_ATPase"/>
</dbReference>
<keyword evidence="5" id="KW-0804">Transcription</keyword>
<keyword evidence="6" id="KW-0597">Phosphoprotein</keyword>
<keyword evidence="3" id="KW-0805">Transcription regulation</keyword>
<gene>
    <name evidence="9" type="ORF">EDC61_108103</name>
</gene>
<feature type="domain" description="Response regulatory" evidence="8">
    <location>
        <begin position="7"/>
        <end position="122"/>
    </location>
</feature>
<evidence type="ECO:0000256" key="3">
    <source>
        <dbReference type="ARBA" id="ARBA00023015"/>
    </source>
</evidence>
<dbReference type="InterPro" id="IPR025662">
    <property type="entry name" value="Sigma_54_int_dom_ATP-bd_1"/>
</dbReference>
<dbReference type="EMBL" id="SLZY01000008">
    <property type="protein sequence ID" value="TCS71760.1"/>
    <property type="molecule type" value="Genomic_DNA"/>
</dbReference>
<dbReference type="Pfam" id="PF02954">
    <property type="entry name" value="HTH_8"/>
    <property type="match status" value="1"/>
</dbReference>
<dbReference type="PROSITE" id="PS00675">
    <property type="entry name" value="SIGMA54_INTERACT_1"/>
    <property type="match status" value="1"/>
</dbReference>
<dbReference type="RefSeq" id="WP_126460156.1">
    <property type="nucleotide sequence ID" value="NZ_AP018721.1"/>
</dbReference>
<dbReference type="GO" id="GO:0006355">
    <property type="term" value="P:regulation of DNA-templated transcription"/>
    <property type="evidence" value="ECO:0007669"/>
    <property type="project" value="InterPro"/>
</dbReference>
<keyword evidence="10" id="KW-1185">Reference proteome</keyword>
<dbReference type="InterPro" id="IPR058031">
    <property type="entry name" value="AAA_lid_NorR"/>
</dbReference>
<dbReference type="GO" id="GO:0005524">
    <property type="term" value="F:ATP binding"/>
    <property type="evidence" value="ECO:0007669"/>
    <property type="project" value="UniProtKB-KW"/>
</dbReference>
<dbReference type="PANTHER" id="PTHR32071">
    <property type="entry name" value="TRANSCRIPTIONAL REGULATORY PROTEIN"/>
    <property type="match status" value="1"/>
</dbReference>
<reference evidence="9 10" key="1">
    <citation type="submission" date="2019-03" db="EMBL/GenBank/DDBJ databases">
        <title>Genomic Encyclopedia of Type Strains, Phase IV (KMG-IV): sequencing the most valuable type-strain genomes for metagenomic binning, comparative biology and taxonomic classification.</title>
        <authorList>
            <person name="Goeker M."/>
        </authorList>
    </citation>
    <scope>NUCLEOTIDE SEQUENCE [LARGE SCALE GENOMIC DNA]</scope>
    <source>
        <strain evidence="9 10">DSM 103923</strain>
    </source>
</reference>
<dbReference type="PROSITE" id="PS50045">
    <property type="entry name" value="SIGMA54_INTERACT_4"/>
    <property type="match status" value="1"/>
</dbReference>
<keyword evidence="2" id="KW-0067">ATP-binding</keyword>